<sequence length="77" mass="8846">MHNKNVDTIFEMYSPDGKATTLVIGEFKRHAIRMIQWQNSAFVSSSQGLLSRELRAYASIYKCPQIFCCDKDCLLLL</sequence>
<accession>A0A167WKN8</accession>
<dbReference type="EMBL" id="AZGY01000027">
    <property type="protein sequence ID" value="KZZ88976.1"/>
    <property type="molecule type" value="Genomic_DNA"/>
</dbReference>
<evidence type="ECO:0000313" key="2">
    <source>
        <dbReference type="Proteomes" id="UP000078544"/>
    </source>
</evidence>
<dbReference type="AlphaFoldDB" id="A0A167WKN8"/>
<dbReference type="OrthoDB" id="5237031at2759"/>
<protein>
    <submittedName>
        <fullName evidence="1">Uncharacterized protein</fullName>
    </submittedName>
</protein>
<gene>
    <name evidence="1" type="ORF">AAL_07919</name>
</gene>
<reference evidence="1 2" key="1">
    <citation type="journal article" date="2016" name="Genome Biol. Evol.">
        <title>Divergent and convergent evolution of fungal pathogenicity.</title>
        <authorList>
            <person name="Shang Y."/>
            <person name="Xiao G."/>
            <person name="Zheng P."/>
            <person name="Cen K."/>
            <person name="Zhan S."/>
            <person name="Wang C."/>
        </authorList>
    </citation>
    <scope>NUCLEOTIDE SEQUENCE [LARGE SCALE GENOMIC DNA]</scope>
    <source>
        <strain evidence="1 2">RCEF 2490</strain>
    </source>
</reference>
<comment type="caution">
    <text evidence="1">The sequence shown here is derived from an EMBL/GenBank/DDBJ whole genome shotgun (WGS) entry which is preliminary data.</text>
</comment>
<organism evidence="1 2">
    <name type="scientific">Moelleriella libera RCEF 2490</name>
    <dbReference type="NCBI Taxonomy" id="1081109"/>
    <lineage>
        <taxon>Eukaryota</taxon>
        <taxon>Fungi</taxon>
        <taxon>Dikarya</taxon>
        <taxon>Ascomycota</taxon>
        <taxon>Pezizomycotina</taxon>
        <taxon>Sordariomycetes</taxon>
        <taxon>Hypocreomycetidae</taxon>
        <taxon>Hypocreales</taxon>
        <taxon>Clavicipitaceae</taxon>
        <taxon>Moelleriella</taxon>
    </lineage>
</organism>
<evidence type="ECO:0000313" key="1">
    <source>
        <dbReference type="EMBL" id="KZZ88976.1"/>
    </source>
</evidence>
<keyword evidence="2" id="KW-1185">Reference proteome</keyword>
<name>A0A167WKN8_9HYPO</name>
<proteinExistence type="predicted"/>
<dbReference type="Proteomes" id="UP000078544">
    <property type="component" value="Unassembled WGS sequence"/>
</dbReference>